<keyword evidence="4" id="KW-0472">Membrane</keyword>
<reference evidence="7 8" key="1">
    <citation type="submission" date="2022-04" db="EMBL/GenBank/DDBJ databases">
        <authorList>
            <person name="Ye Y.-Q."/>
            <person name="Du Z.-J."/>
        </authorList>
    </citation>
    <scope>NUCLEOTIDE SEQUENCE [LARGE SCALE GENOMIC DNA]</scope>
    <source>
        <strain evidence="7 8">A6E488</strain>
    </source>
</reference>
<evidence type="ECO:0000256" key="5">
    <source>
        <dbReference type="ARBA" id="ARBA00023237"/>
    </source>
</evidence>
<proteinExistence type="inferred from homology"/>
<evidence type="ECO:0000256" key="2">
    <source>
        <dbReference type="ARBA" id="ARBA00005722"/>
    </source>
</evidence>
<evidence type="ECO:0000256" key="6">
    <source>
        <dbReference type="SAM" id="SignalP"/>
    </source>
</evidence>
<evidence type="ECO:0000313" key="7">
    <source>
        <dbReference type="EMBL" id="MCT8971790.1"/>
    </source>
</evidence>
<keyword evidence="3 6" id="KW-0732">Signal</keyword>
<sequence length="270" mass="28497">MTLRLVCIAAAICGLAAPALAADEDWDGGYDAAPAAESTTTDLSIRIGIGGVVQPDWEGSNDYEIVPWPIVSLEYLRLPGIGTVGGRTVGFSIGPSFNFVGERDPSSDPALTGLGTVDSAFEFGLRAIYEVNNWGAYAALRQGFGGHDGLVGEAALYAVWRPTDVFVVRAGPNVTYASADYFDTYFSVTPVQSFRSGLPVYSAGSGFKSAGIQALATYSLTEKVDLHFRAGYDRLVSGAADSPIVTTAGSRDQFSAGLGLSYRIDLDLYD</sequence>
<keyword evidence="8" id="KW-1185">Reference proteome</keyword>
<dbReference type="AlphaFoldDB" id="A0AAW5QV45"/>
<protein>
    <submittedName>
        <fullName evidence="7">MipA/OmpV family protein</fullName>
    </submittedName>
</protein>
<dbReference type="GO" id="GO:0009279">
    <property type="term" value="C:cell outer membrane"/>
    <property type="evidence" value="ECO:0007669"/>
    <property type="project" value="UniProtKB-SubCell"/>
</dbReference>
<dbReference type="InterPro" id="IPR010583">
    <property type="entry name" value="MipA"/>
</dbReference>
<accession>A0AAW5QV45</accession>
<evidence type="ECO:0000256" key="3">
    <source>
        <dbReference type="ARBA" id="ARBA00022729"/>
    </source>
</evidence>
<evidence type="ECO:0000256" key="1">
    <source>
        <dbReference type="ARBA" id="ARBA00004442"/>
    </source>
</evidence>
<comment type="subcellular location">
    <subcellularLocation>
        <location evidence="1">Cell outer membrane</location>
    </subcellularLocation>
</comment>
<dbReference type="SUPFAM" id="SSF56935">
    <property type="entry name" value="Porins"/>
    <property type="match status" value="1"/>
</dbReference>
<dbReference type="Proteomes" id="UP001320898">
    <property type="component" value="Unassembled WGS sequence"/>
</dbReference>
<dbReference type="PANTHER" id="PTHR38776">
    <property type="entry name" value="MLTA-INTERACTING PROTEIN-RELATED"/>
    <property type="match status" value="1"/>
</dbReference>
<organism evidence="7 8">
    <name type="scientific">Microbaculum marinisediminis</name>
    <dbReference type="NCBI Taxonomy" id="2931392"/>
    <lineage>
        <taxon>Bacteria</taxon>
        <taxon>Pseudomonadati</taxon>
        <taxon>Pseudomonadota</taxon>
        <taxon>Alphaproteobacteria</taxon>
        <taxon>Hyphomicrobiales</taxon>
        <taxon>Tepidamorphaceae</taxon>
        <taxon>Microbaculum</taxon>
    </lineage>
</organism>
<evidence type="ECO:0000313" key="8">
    <source>
        <dbReference type="Proteomes" id="UP001320898"/>
    </source>
</evidence>
<comment type="similarity">
    <text evidence="2">Belongs to the MipA/OmpV family.</text>
</comment>
<dbReference type="EMBL" id="JALIDZ010000003">
    <property type="protein sequence ID" value="MCT8971790.1"/>
    <property type="molecule type" value="Genomic_DNA"/>
</dbReference>
<feature type="signal peptide" evidence="6">
    <location>
        <begin position="1"/>
        <end position="21"/>
    </location>
</feature>
<keyword evidence="5" id="KW-0998">Cell outer membrane</keyword>
<dbReference type="RefSeq" id="WP_261615361.1">
    <property type="nucleotide sequence ID" value="NZ_JALIDZ010000003.1"/>
</dbReference>
<feature type="chain" id="PRO_5043520989" evidence="6">
    <location>
        <begin position="22"/>
        <end position="270"/>
    </location>
</feature>
<comment type="caution">
    <text evidence="7">The sequence shown here is derived from an EMBL/GenBank/DDBJ whole genome shotgun (WGS) entry which is preliminary data.</text>
</comment>
<evidence type="ECO:0000256" key="4">
    <source>
        <dbReference type="ARBA" id="ARBA00023136"/>
    </source>
</evidence>
<name>A0AAW5QV45_9HYPH</name>
<dbReference type="Pfam" id="PF06629">
    <property type="entry name" value="MipA"/>
    <property type="match status" value="1"/>
</dbReference>
<gene>
    <name evidence="7" type="ORF">MUB46_07985</name>
</gene>
<dbReference type="PANTHER" id="PTHR38776:SF1">
    <property type="entry name" value="MLTA-INTERACTING PROTEIN-RELATED"/>
    <property type="match status" value="1"/>
</dbReference>